<feature type="domain" description="BEACH" evidence="3">
    <location>
        <begin position="291"/>
        <end position="588"/>
    </location>
</feature>
<dbReference type="Gene3D" id="2.130.10.10">
    <property type="entry name" value="YVTN repeat-like/Quinoprotein amine dehydrogenase"/>
    <property type="match status" value="1"/>
</dbReference>
<keyword evidence="2" id="KW-0342">GTP-binding</keyword>
<dbReference type="InterPro" id="IPR005517">
    <property type="entry name" value="Transl_elong_EFG/EF2_IV"/>
</dbReference>
<dbReference type="SUPFAM" id="SSF54980">
    <property type="entry name" value="EF-G C-terminal domain-like"/>
    <property type="match status" value="2"/>
</dbReference>
<evidence type="ECO:0000256" key="1">
    <source>
        <dbReference type="ARBA" id="ARBA00022741"/>
    </source>
</evidence>
<dbReference type="Pfam" id="PF02138">
    <property type="entry name" value="Beach"/>
    <property type="match status" value="1"/>
</dbReference>
<evidence type="ECO:0000313" key="6">
    <source>
        <dbReference type="Proteomes" id="UP001158986"/>
    </source>
</evidence>
<dbReference type="SUPFAM" id="SSF54211">
    <property type="entry name" value="Ribosomal protein S5 domain 2-like"/>
    <property type="match status" value="1"/>
</dbReference>
<dbReference type="InterPro" id="IPR036322">
    <property type="entry name" value="WD40_repeat_dom_sf"/>
</dbReference>
<dbReference type="Gene3D" id="3.30.230.10">
    <property type="match status" value="1"/>
</dbReference>
<dbReference type="PANTHER" id="PTHR13743">
    <property type="entry name" value="BEIGE/BEACH-RELATED"/>
    <property type="match status" value="1"/>
</dbReference>
<gene>
    <name evidence="5" type="ORF">PBS001_LOCUS7730</name>
</gene>
<evidence type="ECO:0000259" key="3">
    <source>
        <dbReference type="PROSITE" id="PS50197"/>
    </source>
</evidence>
<dbReference type="InterPro" id="IPR011993">
    <property type="entry name" value="PH-like_dom_sf"/>
</dbReference>
<dbReference type="SMART" id="SM00320">
    <property type="entry name" value="WD40"/>
    <property type="match status" value="3"/>
</dbReference>
<dbReference type="PROSITE" id="PS51783">
    <property type="entry name" value="PH_BEACH"/>
    <property type="match status" value="1"/>
</dbReference>
<dbReference type="Gene3D" id="1.10.1540.10">
    <property type="entry name" value="BEACH domain"/>
    <property type="match status" value="1"/>
</dbReference>
<protein>
    <submittedName>
        <fullName evidence="5">Uncharacterized protein</fullName>
    </submittedName>
</protein>
<dbReference type="SUPFAM" id="SSF50978">
    <property type="entry name" value="WD40 repeat-like"/>
    <property type="match status" value="1"/>
</dbReference>
<dbReference type="Pfam" id="PF25400">
    <property type="entry name" value="PH_FAN"/>
    <property type="match status" value="1"/>
</dbReference>
<sequence length="1277" mass="145395">MLLLYPQDHSACQYLEPNALTHKKVSGRIKVCTRGLFFVPQDFQLPILRFPFRCMTSEPVAECFLQPHISLKVSRYSTAAPIIYLTFQTQQVIEMRERGIDHPYIYKDTCNTKVIHVSDTQSCRTPPAKYIFTLQHVTLEAFLASIHIIYEVSNLPRPLLTKAEEEALLAPVLAPRLTDQFDPSLLIDFRERLRMDKGCVAHRIEPLLKFPGCLMLTTLRLYFQPAPLNNVLDPVLNWEYTNIDQVYKRRYLLQQIGLEVCLSNGDSFFFSFRSQTERDDFYALLLGQPELQRCRRKDLQFMMRKWQRRELSNFDYLLFLNNASGRTCNDLTQYPVFPWILRDYTSLELNLDDPEVYRDLTKPIGALNKERLDYFKARYEVMPCGDEAEGMPPPFLYGTHYSTPGYVLYFLVRKFPQYMLCLQSGKFDAPDRLFHSIKMTWDGCMSNHTDLKELIPEFFDCTIPAGEWLQNNKHLDLGIMQNFGRVDNVVLPPWAHGDANEFVQKNRAALESDFVSDNLHHWIDLIFGHKQRGKEAVEANNLFYYLSYEGSVDLQAIEDPIQRCSVESQIQEFGQTPKLLFSTPHPCRNEGEGKIEVATPDLLVSPRALAPQICNVFFPRNRSSDVCHRHQRKVALSSFEDYGESEGEDYNHRRRRHKCGIICIQTPWARIPSTIEGLSSQLWGSVRSGKPPKKWTWRSKLRTKYSPSTSWSWKQISASQLHKGEVTSTILSKDSSFLLTTSKDSSLKLSSTQDVAQYRTVSGGFALSCCDISPDESVVLVGSWDNCVYMYSVTTGLVLDKVFAHSDGISAIRVLQNRFFTSSWDSTIKLWRCDGVFGAAGTRNGFIYLFNLDRALLHNRVQVGLEPGAGISSVSFAEDNRSYVCVTVQSELFQFNLRGEKLWSMEICTAGQVRCFESDGNYGTKVEESGEHVILCTGELAADCILHDLRRMYSEVEIKVADPVVAFCETVAETSSVQCFAETLNRKNKITMISEPLDAGLSQDIELGAIKLDMSKADIASFFQSKYKWDALAARSVWAFGPESNGPNVLLDDTLPTEVNKSSLNLIKDSIVQGFQWSCREGPLCDEPIRNTKFKILDATIASEPIHRGGGQLIPTSRRVAYSAFLTATPRMLEPMYALEIQCPADTVSSLYQVLSRRRGHITHDAPKAGSPLYTVRGFVPVIESFGLETDLRVFTQGQAFITQVFDHWAVVPGDPLDTNVVLRPLEPAPVNDLAREFMVKTRRRKGLSEDVNVSKYFDEPMLRELARHETELQNLI</sequence>
<keyword evidence="1" id="KW-0547">Nucleotide-binding</keyword>
<dbReference type="InterPro" id="IPR001680">
    <property type="entry name" value="WD40_rpt"/>
</dbReference>
<dbReference type="SUPFAM" id="SSF81837">
    <property type="entry name" value="BEACH domain"/>
    <property type="match status" value="1"/>
</dbReference>
<dbReference type="SMART" id="SM00889">
    <property type="entry name" value="EFG_IV"/>
    <property type="match status" value="1"/>
</dbReference>
<dbReference type="InterPro" id="IPR000409">
    <property type="entry name" value="BEACH_dom"/>
</dbReference>
<reference evidence="5 6" key="1">
    <citation type="submission" date="2021-11" db="EMBL/GenBank/DDBJ databases">
        <authorList>
            <person name="Islam A."/>
            <person name="Islam S."/>
            <person name="Flora M.S."/>
            <person name="Rahman M."/>
            <person name="Ziaur R.M."/>
            <person name="Epstein J.H."/>
            <person name="Hassan M."/>
            <person name="Klassen M."/>
            <person name="Woodard K."/>
            <person name="Webb A."/>
            <person name="Webby R.J."/>
            <person name="El Zowalaty M.E."/>
        </authorList>
    </citation>
    <scope>NUCLEOTIDE SEQUENCE [LARGE SCALE GENOMIC DNA]</scope>
    <source>
        <strain evidence="5">Pbs1</strain>
    </source>
</reference>
<dbReference type="InterPro" id="IPR023362">
    <property type="entry name" value="PH-BEACH_dom"/>
</dbReference>
<evidence type="ECO:0000259" key="4">
    <source>
        <dbReference type="PROSITE" id="PS51783"/>
    </source>
</evidence>
<dbReference type="CDD" id="cd01683">
    <property type="entry name" value="EF2_IV_snRNP"/>
    <property type="match status" value="1"/>
</dbReference>
<name>A0ABN8D9K4_9STRA</name>
<evidence type="ECO:0000256" key="2">
    <source>
        <dbReference type="ARBA" id="ARBA00023134"/>
    </source>
</evidence>
<dbReference type="CDD" id="cd04098">
    <property type="entry name" value="eEF2_C_snRNP"/>
    <property type="match status" value="1"/>
</dbReference>
<proteinExistence type="predicted"/>
<dbReference type="Gene3D" id="2.30.29.30">
    <property type="entry name" value="Pleckstrin-homology domain (PH domain)/Phosphotyrosine-binding domain (PTB)"/>
    <property type="match status" value="1"/>
</dbReference>
<dbReference type="SMART" id="SM01026">
    <property type="entry name" value="Beach"/>
    <property type="match status" value="1"/>
</dbReference>
<evidence type="ECO:0000313" key="5">
    <source>
        <dbReference type="EMBL" id="CAH0521271.1"/>
    </source>
</evidence>
<dbReference type="PROSITE" id="PS50197">
    <property type="entry name" value="BEACH"/>
    <property type="match status" value="1"/>
</dbReference>
<dbReference type="InterPro" id="IPR036372">
    <property type="entry name" value="BEACH_dom_sf"/>
</dbReference>
<dbReference type="Proteomes" id="UP001158986">
    <property type="component" value="Unassembled WGS sequence"/>
</dbReference>
<dbReference type="SMART" id="SM00838">
    <property type="entry name" value="EFG_C"/>
    <property type="match status" value="1"/>
</dbReference>
<dbReference type="CDD" id="cd06071">
    <property type="entry name" value="Beach"/>
    <property type="match status" value="1"/>
</dbReference>
<dbReference type="EMBL" id="CAKLCB010000376">
    <property type="protein sequence ID" value="CAH0521271.1"/>
    <property type="molecule type" value="Genomic_DNA"/>
</dbReference>
<dbReference type="PANTHER" id="PTHR13743:SF123">
    <property type="entry name" value="PROTEIN FAN"/>
    <property type="match status" value="1"/>
</dbReference>
<dbReference type="InterPro" id="IPR020568">
    <property type="entry name" value="Ribosomal_Su5_D2-typ_SF"/>
</dbReference>
<dbReference type="InterPro" id="IPR035655">
    <property type="entry name" value="U5-116kDa_C"/>
</dbReference>
<dbReference type="InterPro" id="IPR050865">
    <property type="entry name" value="BEACH_Domain"/>
</dbReference>
<dbReference type="CDD" id="cd01201">
    <property type="entry name" value="PH_BEACH"/>
    <property type="match status" value="1"/>
</dbReference>
<dbReference type="Pfam" id="PF00400">
    <property type="entry name" value="WD40"/>
    <property type="match status" value="2"/>
</dbReference>
<feature type="domain" description="BEACH-type PH" evidence="4">
    <location>
        <begin position="190"/>
        <end position="286"/>
    </location>
</feature>
<dbReference type="InterPro" id="IPR015943">
    <property type="entry name" value="WD40/YVTN_repeat-like_dom_sf"/>
</dbReference>
<dbReference type="Gene3D" id="3.30.70.240">
    <property type="match status" value="1"/>
</dbReference>
<dbReference type="InterPro" id="IPR057496">
    <property type="entry name" value="FAN-like_PH"/>
</dbReference>
<comment type="caution">
    <text evidence="5">The sequence shown here is derived from an EMBL/GenBank/DDBJ whole genome shotgun (WGS) entry which is preliminary data.</text>
</comment>
<dbReference type="InterPro" id="IPR000640">
    <property type="entry name" value="EFG_V-like"/>
</dbReference>
<keyword evidence="6" id="KW-1185">Reference proteome</keyword>
<accession>A0ABN8D9K4</accession>
<dbReference type="Gene3D" id="3.30.70.870">
    <property type="entry name" value="Elongation Factor G (Translational Gtpase), domain 3"/>
    <property type="match status" value="1"/>
</dbReference>
<dbReference type="InterPro" id="IPR014721">
    <property type="entry name" value="Ribsml_uS5_D2-typ_fold_subgr"/>
</dbReference>
<dbReference type="SUPFAM" id="SSF50729">
    <property type="entry name" value="PH domain-like"/>
    <property type="match status" value="1"/>
</dbReference>
<dbReference type="Pfam" id="PF00679">
    <property type="entry name" value="EFG_C"/>
    <property type="match status" value="1"/>
</dbReference>
<organism evidence="5 6">
    <name type="scientific">Peronospora belbahrii</name>
    <dbReference type="NCBI Taxonomy" id="622444"/>
    <lineage>
        <taxon>Eukaryota</taxon>
        <taxon>Sar</taxon>
        <taxon>Stramenopiles</taxon>
        <taxon>Oomycota</taxon>
        <taxon>Peronosporomycetes</taxon>
        <taxon>Peronosporales</taxon>
        <taxon>Peronosporaceae</taxon>
        <taxon>Peronospora</taxon>
    </lineage>
</organism>
<dbReference type="InterPro" id="IPR035647">
    <property type="entry name" value="EFG_III/V"/>
</dbReference>
<dbReference type="Pfam" id="PF03764">
    <property type="entry name" value="EFG_IV"/>
    <property type="match status" value="1"/>
</dbReference>
<dbReference type="Pfam" id="PF14844">
    <property type="entry name" value="PH_BEACH"/>
    <property type="match status" value="1"/>
</dbReference>